<dbReference type="Gene3D" id="1.10.3730.20">
    <property type="match status" value="1"/>
</dbReference>
<comment type="subcellular location">
    <subcellularLocation>
        <location evidence="1">Membrane</location>
        <topology evidence="1">Multi-pass membrane protein</topology>
    </subcellularLocation>
</comment>
<feature type="domain" description="EamA" evidence="7">
    <location>
        <begin position="10"/>
        <end position="142"/>
    </location>
</feature>
<evidence type="ECO:0000259" key="7">
    <source>
        <dbReference type="Pfam" id="PF00892"/>
    </source>
</evidence>
<dbReference type="EMBL" id="FPBP01000008">
    <property type="protein sequence ID" value="SFU77790.1"/>
    <property type="molecule type" value="Genomic_DNA"/>
</dbReference>
<dbReference type="RefSeq" id="WP_089796263.1">
    <property type="nucleotide sequence ID" value="NZ_FPBP01000008.1"/>
</dbReference>
<feature type="transmembrane region" description="Helical" evidence="6">
    <location>
        <begin position="278"/>
        <end position="298"/>
    </location>
</feature>
<dbReference type="InterPro" id="IPR050638">
    <property type="entry name" value="AA-Vitamin_Transporters"/>
</dbReference>
<name>A0A1I7IXX2_9GAMM</name>
<dbReference type="InterPro" id="IPR037185">
    <property type="entry name" value="EmrE-like"/>
</dbReference>
<evidence type="ECO:0000256" key="6">
    <source>
        <dbReference type="SAM" id="Phobius"/>
    </source>
</evidence>
<dbReference type="PANTHER" id="PTHR32322">
    <property type="entry name" value="INNER MEMBRANE TRANSPORTER"/>
    <property type="match status" value="1"/>
</dbReference>
<dbReference type="InterPro" id="IPR000620">
    <property type="entry name" value="EamA_dom"/>
</dbReference>
<dbReference type="AlphaFoldDB" id="A0A1I7IXX2"/>
<dbReference type="SUPFAM" id="SSF103481">
    <property type="entry name" value="Multidrug resistance efflux transporter EmrE"/>
    <property type="match status" value="2"/>
</dbReference>
<dbReference type="STRING" id="463301.SAMN04487955_108140"/>
<evidence type="ECO:0000256" key="2">
    <source>
        <dbReference type="ARBA" id="ARBA00007362"/>
    </source>
</evidence>
<dbReference type="Pfam" id="PF00892">
    <property type="entry name" value="EamA"/>
    <property type="match status" value="2"/>
</dbReference>
<reference evidence="9" key="1">
    <citation type="submission" date="2016-10" db="EMBL/GenBank/DDBJ databases">
        <authorList>
            <person name="Varghese N."/>
            <person name="Submissions S."/>
        </authorList>
    </citation>
    <scope>NUCLEOTIDE SEQUENCE [LARGE SCALE GENOMIC DNA]</scope>
    <source>
        <strain evidence="9">CGMCC 1.6981</strain>
    </source>
</reference>
<evidence type="ECO:0000256" key="4">
    <source>
        <dbReference type="ARBA" id="ARBA00022989"/>
    </source>
</evidence>
<dbReference type="PANTHER" id="PTHR32322:SF2">
    <property type="entry name" value="EAMA DOMAIN-CONTAINING PROTEIN"/>
    <property type="match status" value="1"/>
</dbReference>
<keyword evidence="5 6" id="KW-0472">Membrane</keyword>
<dbReference type="Proteomes" id="UP000198693">
    <property type="component" value="Unassembled WGS sequence"/>
</dbReference>
<evidence type="ECO:0000256" key="3">
    <source>
        <dbReference type="ARBA" id="ARBA00022692"/>
    </source>
</evidence>
<feature type="transmembrane region" description="Helical" evidence="6">
    <location>
        <begin position="127"/>
        <end position="147"/>
    </location>
</feature>
<feature type="domain" description="EamA" evidence="7">
    <location>
        <begin position="161"/>
        <end position="295"/>
    </location>
</feature>
<feature type="transmembrane region" description="Helical" evidence="6">
    <location>
        <begin position="159"/>
        <end position="180"/>
    </location>
</feature>
<comment type="similarity">
    <text evidence="2">Belongs to the EamA transporter family.</text>
</comment>
<keyword evidence="9" id="KW-1185">Reference proteome</keyword>
<evidence type="ECO:0000256" key="5">
    <source>
        <dbReference type="ARBA" id="ARBA00023136"/>
    </source>
</evidence>
<dbReference type="GO" id="GO:0016020">
    <property type="term" value="C:membrane"/>
    <property type="evidence" value="ECO:0007669"/>
    <property type="project" value="UniProtKB-SubCell"/>
</dbReference>
<evidence type="ECO:0000256" key="1">
    <source>
        <dbReference type="ARBA" id="ARBA00004141"/>
    </source>
</evidence>
<keyword evidence="3 6" id="KW-0812">Transmembrane</keyword>
<feature type="transmembrane region" description="Helical" evidence="6">
    <location>
        <begin position="38"/>
        <end position="57"/>
    </location>
</feature>
<proteinExistence type="inferred from homology"/>
<feature type="transmembrane region" description="Helical" evidence="6">
    <location>
        <begin position="192"/>
        <end position="213"/>
    </location>
</feature>
<dbReference type="OrthoDB" id="9787117at2"/>
<feature type="transmembrane region" description="Helical" evidence="6">
    <location>
        <begin position="94"/>
        <end position="115"/>
    </location>
</feature>
<sequence>MNRAGNERLLGIATVLIAAILWGTTGTAATFAPEVSAVAIGAVAMGGGGLLQALLAARRIRRHASLLRAQWRCLLLGAIAVAIYPLAFYASMRLAGVTIGTAVSIGSAPLLSALIEYRLDGLRLTKRWMSGAGLGLTGMLLLCLAEGSGHVPTGTDSGVIPGVLLGLLAGLSYALYSWTARRLMQCGIASRAAMGATFGIGGLMLMPVLFITGAPLLASWGNATVGLYMALVPMLLGYLCFGYGLARIPASTATTITLFEPVVAAGLAVVIVGERLPAMGWVGIGLILACLVCISAPVNVAKRQAVCSTPHVGVTSDR</sequence>
<accession>A0A1I7IXX2</accession>
<evidence type="ECO:0000313" key="9">
    <source>
        <dbReference type="Proteomes" id="UP000198693"/>
    </source>
</evidence>
<organism evidence="8 9">
    <name type="scientific">Halomonas korlensis</name>
    <dbReference type="NCBI Taxonomy" id="463301"/>
    <lineage>
        <taxon>Bacteria</taxon>
        <taxon>Pseudomonadati</taxon>
        <taxon>Pseudomonadota</taxon>
        <taxon>Gammaproteobacteria</taxon>
        <taxon>Oceanospirillales</taxon>
        <taxon>Halomonadaceae</taxon>
        <taxon>Halomonas</taxon>
    </lineage>
</organism>
<keyword evidence="4 6" id="KW-1133">Transmembrane helix</keyword>
<feature type="transmembrane region" description="Helical" evidence="6">
    <location>
        <begin position="225"/>
        <end position="246"/>
    </location>
</feature>
<evidence type="ECO:0000313" key="8">
    <source>
        <dbReference type="EMBL" id="SFU77790.1"/>
    </source>
</evidence>
<protein>
    <submittedName>
        <fullName evidence="8">Drug/metabolite transporter, DME family</fullName>
    </submittedName>
</protein>
<feature type="transmembrane region" description="Helical" evidence="6">
    <location>
        <begin position="69"/>
        <end position="88"/>
    </location>
</feature>
<gene>
    <name evidence="8" type="ORF">SAMN04487955_108140</name>
</gene>
<feature type="transmembrane region" description="Helical" evidence="6">
    <location>
        <begin position="253"/>
        <end position="272"/>
    </location>
</feature>